<dbReference type="Gene3D" id="4.10.240.10">
    <property type="entry name" value="Zn(2)-C6 fungal-type DNA-binding domain"/>
    <property type="match status" value="1"/>
</dbReference>
<comment type="subcellular location">
    <subcellularLocation>
        <location evidence="1">Nucleus</location>
    </subcellularLocation>
</comment>
<evidence type="ECO:0000256" key="2">
    <source>
        <dbReference type="ARBA" id="ARBA00022723"/>
    </source>
</evidence>
<evidence type="ECO:0000259" key="5">
    <source>
        <dbReference type="PROSITE" id="PS50048"/>
    </source>
</evidence>
<dbReference type="EMBL" id="JAPDRL010000003">
    <property type="protein sequence ID" value="KAJ9669152.1"/>
    <property type="molecule type" value="Genomic_DNA"/>
</dbReference>
<dbReference type="InterPro" id="IPR001138">
    <property type="entry name" value="Zn2Cys6_DnaBD"/>
</dbReference>
<dbReference type="SMART" id="SM00906">
    <property type="entry name" value="Fungal_trans"/>
    <property type="match status" value="1"/>
</dbReference>
<dbReference type="SUPFAM" id="SSF57701">
    <property type="entry name" value="Zn2/Cys6 DNA-binding domain"/>
    <property type="match status" value="1"/>
</dbReference>
<evidence type="ECO:0000256" key="1">
    <source>
        <dbReference type="ARBA" id="ARBA00004123"/>
    </source>
</evidence>
<dbReference type="InterPro" id="IPR036864">
    <property type="entry name" value="Zn2-C6_fun-type_DNA-bd_sf"/>
</dbReference>
<dbReference type="PROSITE" id="PS50048">
    <property type="entry name" value="ZN2_CY6_FUNGAL_2"/>
    <property type="match status" value="1"/>
</dbReference>
<dbReference type="CDD" id="cd00067">
    <property type="entry name" value="GAL4"/>
    <property type="match status" value="1"/>
</dbReference>
<feature type="region of interest" description="Disordered" evidence="4">
    <location>
        <begin position="1"/>
        <end position="24"/>
    </location>
</feature>
<sequence length="867" mass="96635">MTPTPPSATSSSTGQSPDAQFRVVRKRNRVPLSCAPCRHRKLKCNRGHPCDNCTKRGDASSCSYASPGNRKKSSQVSQSSSSSPGDMQNRIDRLENLVLSLMTNGAQSAGPTTAATAVAGSLSGSSVGFPLDVDGDDMISEENEGLDGEVDKVTKSIGVMKVMDNKAPIFASEAHWYAILGEITEVKNYFSDHKKQFDDQLRRYQAAHPDDDRPGTAFLFGANAKPDQAEVLAAFPQKPIADQLITRYFITYDPALHIIHGPTFQKQYDKHWLSPNETPIVWIGMAFAMMCIALQSYHRAHDEPPEYRGKSWELSGEYRRLTAQCLILADVTQPIPHLLETLLLHLYAEYSRSWDAETGVLLSVGIIVRLAQRMGCHRDSKHYPNISAFTGEMRRRVWTAIRQADLLFSQQAGLPPMIRSTDTNADFPANLYDDELFEEMKELPPSRPVTEATPASYMIAKARLVYMLGRIVDEAQTLTCSAYDEILKLDQQLREVQAALPLHLKMRSIQESSHDDASLIMQRFNLDLLFLRSQCVLHRKFLPQGRYNIRPSYSRRTCIEACMTMLQHQATLRNESQPGGRLRSVKWFISSLTVHDFLLAAMTVCLELYHFAEAERNRRSVPPEILAWTQDRRDSMIAAIETSVVIWEDLRDHSMEAYKAHATLSYMLSRLKTHQQQHQQAQQKFGAALPRNGMADDPDVAPEHSAAMTLGMLSTGALNPHSANLYDMKPYLPSEVSQPLHSTGMTPQYSDAVGTGDQPGATSAASPYFSTLFGPNLGFQSMDLPSANLDWEVWDSYIQGAATDPTNQMWDLPTNVPDGQMNGLGQPQPQMSQPVQQQPLQVPVNLPWANAGSVFMGVGTPPRNSMM</sequence>
<organism evidence="6 7">
    <name type="scientific">Coniosporium apollinis</name>
    <dbReference type="NCBI Taxonomy" id="61459"/>
    <lineage>
        <taxon>Eukaryota</taxon>
        <taxon>Fungi</taxon>
        <taxon>Dikarya</taxon>
        <taxon>Ascomycota</taxon>
        <taxon>Pezizomycotina</taxon>
        <taxon>Dothideomycetes</taxon>
        <taxon>Dothideomycetes incertae sedis</taxon>
        <taxon>Coniosporium</taxon>
    </lineage>
</organism>
<evidence type="ECO:0000256" key="4">
    <source>
        <dbReference type="SAM" id="MobiDB-lite"/>
    </source>
</evidence>
<dbReference type="PANTHER" id="PTHR31001:SF49">
    <property type="entry name" value="ZN(II)2CYS6 TRANSCRIPTION FACTOR (EUROFUNG)"/>
    <property type="match status" value="1"/>
</dbReference>
<feature type="domain" description="Zn(2)-C6 fungal-type" evidence="5">
    <location>
        <begin position="33"/>
        <end position="64"/>
    </location>
</feature>
<accession>A0ABQ9P3H7</accession>
<dbReference type="InterPro" id="IPR007219">
    <property type="entry name" value="XnlR_reg_dom"/>
</dbReference>
<comment type="caution">
    <text evidence="6">The sequence shown here is derived from an EMBL/GenBank/DDBJ whole genome shotgun (WGS) entry which is preliminary data.</text>
</comment>
<feature type="region of interest" description="Disordered" evidence="4">
    <location>
        <begin position="55"/>
        <end position="88"/>
    </location>
</feature>
<keyword evidence="7" id="KW-1185">Reference proteome</keyword>
<name>A0ABQ9P3H7_9PEZI</name>
<evidence type="ECO:0000313" key="7">
    <source>
        <dbReference type="Proteomes" id="UP001172684"/>
    </source>
</evidence>
<keyword evidence="2" id="KW-0479">Metal-binding</keyword>
<dbReference type="CDD" id="cd12148">
    <property type="entry name" value="fungal_TF_MHR"/>
    <property type="match status" value="1"/>
</dbReference>
<reference evidence="6" key="1">
    <citation type="submission" date="2022-10" db="EMBL/GenBank/DDBJ databases">
        <title>Culturing micro-colonial fungi from biological soil crusts in the Mojave desert and describing Neophaeococcomyces mojavensis, and introducing the new genera and species Taxawa tesnikishii.</title>
        <authorList>
            <person name="Kurbessoian T."/>
            <person name="Stajich J.E."/>
        </authorList>
    </citation>
    <scope>NUCLEOTIDE SEQUENCE</scope>
    <source>
        <strain evidence="6">TK_1</strain>
    </source>
</reference>
<dbReference type="PANTHER" id="PTHR31001">
    <property type="entry name" value="UNCHARACTERIZED TRANSCRIPTIONAL REGULATORY PROTEIN"/>
    <property type="match status" value="1"/>
</dbReference>
<protein>
    <recommendedName>
        <fullName evidence="5">Zn(2)-C6 fungal-type domain-containing protein</fullName>
    </recommendedName>
</protein>
<evidence type="ECO:0000256" key="3">
    <source>
        <dbReference type="ARBA" id="ARBA00023242"/>
    </source>
</evidence>
<evidence type="ECO:0000313" key="6">
    <source>
        <dbReference type="EMBL" id="KAJ9669152.1"/>
    </source>
</evidence>
<keyword evidence="3" id="KW-0539">Nucleus</keyword>
<feature type="compositionally biased region" description="Low complexity" evidence="4">
    <location>
        <begin position="74"/>
        <end position="83"/>
    </location>
</feature>
<dbReference type="Proteomes" id="UP001172684">
    <property type="component" value="Unassembled WGS sequence"/>
</dbReference>
<dbReference type="Pfam" id="PF04082">
    <property type="entry name" value="Fungal_trans"/>
    <property type="match status" value="1"/>
</dbReference>
<dbReference type="Pfam" id="PF00172">
    <property type="entry name" value="Zn_clus"/>
    <property type="match status" value="1"/>
</dbReference>
<dbReference type="PROSITE" id="PS00463">
    <property type="entry name" value="ZN2_CY6_FUNGAL_1"/>
    <property type="match status" value="1"/>
</dbReference>
<proteinExistence type="predicted"/>
<dbReference type="InterPro" id="IPR050613">
    <property type="entry name" value="Sec_Metabolite_Reg"/>
</dbReference>
<gene>
    <name evidence="6" type="ORF">H2201_000503</name>
</gene>
<feature type="compositionally biased region" description="Low complexity" evidence="4">
    <location>
        <begin position="7"/>
        <end position="17"/>
    </location>
</feature>
<dbReference type="SMART" id="SM00066">
    <property type="entry name" value="GAL4"/>
    <property type="match status" value="1"/>
</dbReference>